<keyword evidence="3" id="KW-1185">Reference proteome</keyword>
<sequence>MGIYHPTNPGETPPKSNPSRYTVVAAKQSDNRCREAHDNPYRLRPDVVFISASDTELTVLEAARAQLPDGFPPLHMHPSYALQTPAEVAAFLSDIAPTARLVIVRILGGRAYFQEGLEQLRTLHRRTGVALLALPGDDRPDADLADYTTVAPEVAARFFAYCVAGGSANYAQGLRYLSDQVLGTTFDAAPPAAMPLCGLYHPAAADLEVTATLDIETFGRHHWRDPTAPLVGVLFYRAYWQSRDLAVVDALIRALEATSCRVLPVFCYSLRELAPETLAAYFGQPGEARVEVIVSLVSYALAEIGHGPRGPQAAGATLEALVNLGIPVIQGLTVRDTLDAWEANPAGLSPLDAAMKVVMAEFDGRIISTVVGVQEPAPSGASRQKSIPGQVERLAAFAARWARLRRLPNHTKRLAIVLTNFANRNGRVGSAVGLDTPASVLNLLRALRARGYHVGELPPDGDTLMAELLARGGYEAPVLSAEQKASAAHYRTVDYQAWFATLPAVCQAELRATWGEPPGRVMVEGDVGYIAGRRYGNVLVLIQPPRGYGENPRAIYHSGELVPPHHYLAVYHWLRSVFGVDAIIHCGKHGTVEWLPGKSLGLSDRCYPQLVLPDTPVLYPFLIGDPGEGLQAKRRWQSVLVSHLPPPMTQAEADQEGELAPLQGLLAELARADQLDPDKRSLIVDAIWEAVVAANLHHDLGYTARPDEDALPAFLKKLDGYLCDLGEIQIRHGLHILGEAPAGERLVDFLCALARQGGPSCPGLPAALARDLNLPADLLTLPAETPWSPAATPPSLAVLSDTPITTVGRLRRAIDAALRNLVWQLAERNFVPAAVTELTGEKPETQRTLTYLVEDILPRIRQAPEEIRNLLDALEGKSIPPGPSGAPTRGRVDVLPTGRNFYAVDIRAVPSRFAWQVGRQLGDALLTTYVRQQGRFPEVIGLTLWGTANMRTQGDDLAQVLWLLGVEPVWNVTNQRLAGLRLLPVEQLQRPRIDVVIRVSGFFRDAFPNLLALLDEAVHLAAEADEPDEWNYVRKHVRVEEQQRIAAGTPPEVARQQARFRVFSNRPGVYGVGILAAIAEGAWTSREDLAQIYLRWSGYAYTAGEYGTPAETILAARLAACEVVAQNQDNREHDILDSDDYMQFHGGMAAAVHNLRGELPPTLLGDSSDPARPQVRSLDEELRRVLRARVTNPKWLRAIQEHGYKGALEMAATVDYLFGYSALTGLVADWMYERVAEAYLFDEAAAAFLRRSNPWAQRDIAARLLEAARRGLWAQPPPAVLRRLTAVQATAEEAIQQAEVNCDRET</sequence>
<protein>
    <submittedName>
        <fullName evidence="2">Cobaltochelatase subunit CobN</fullName>
        <ecNumber evidence="2">6.6.1.2</ecNumber>
    </submittedName>
</protein>
<dbReference type="Pfam" id="PF02514">
    <property type="entry name" value="CobN-Mg_chel"/>
    <property type="match status" value="1"/>
</dbReference>
<dbReference type="RefSeq" id="WP_211423763.1">
    <property type="nucleotide sequence ID" value="NZ_CP072643.1"/>
</dbReference>
<dbReference type="Proteomes" id="UP000677668">
    <property type="component" value="Chromosome 2"/>
</dbReference>
<dbReference type="GO" id="GO:0051116">
    <property type="term" value="F:cobaltochelatase activity"/>
    <property type="evidence" value="ECO:0007669"/>
    <property type="project" value="UniProtKB-EC"/>
</dbReference>
<gene>
    <name evidence="2" type="primary">cobN</name>
    <name evidence="2" type="ORF">J8C05_11935</name>
</gene>
<accession>A0ABX8B632</accession>
<proteinExistence type="predicted"/>
<dbReference type="EC" id="6.6.1.2" evidence="2"/>
<evidence type="ECO:0000313" key="3">
    <source>
        <dbReference type="Proteomes" id="UP000677668"/>
    </source>
</evidence>
<feature type="domain" description="CobN/magnesium chelatase" evidence="1">
    <location>
        <begin position="160"/>
        <end position="1277"/>
    </location>
</feature>
<dbReference type="NCBIfam" id="TIGR02257">
    <property type="entry name" value="cobalto_cobN"/>
    <property type="match status" value="1"/>
</dbReference>
<name>A0ABX8B632_9BACT</name>
<evidence type="ECO:0000313" key="2">
    <source>
        <dbReference type="EMBL" id="QUV95542.1"/>
    </source>
</evidence>
<keyword evidence="2" id="KW-0436">Ligase</keyword>
<dbReference type="InterPro" id="IPR003672">
    <property type="entry name" value="CobN/Mg_chltase"/>
</dbReference>
<reference evidence="2 3" key="1">
    <citation type="submission" date="2021-03" db="EMBL/GenBank/DDBJ databases">
        <title>Genomic and phenotypic characterization of Chloracidobacterium isolates provides evidence for multiple species.</title>
        <authorList>
            <person name="Saini M.K."/>
            <person name="Costas A.M.G."/>
            <person name="Tank M."/>
            <person name="Bryant D.A."/>
        </authorList>
    </citation>
    <scope>NUCLEOTIDE SEQUENCE [LARGE SCALE GENOMIC DNA]</scope>
    <source>
        <strain evidence="2 3">N</strain>
    </source>
</reference>
<dbReference type="PANTHER" id="PTHR44119:SF4">
    <property type="entry name" value="AEROBIC COBALTOCHELATASE SUBUNIT COBN"/>
    <property type="match status" value="1"/>
</dbReference>
<dbReference type="InterPro" id="IPR011953">
    <property type="entry name" value="Cobalto_CobN"/>
</dbReference>
<evidence type="ECO:0000259" key="1">
    <source>
        <dbReference type="Pfam" id="PF02514"/>
    </source>
</evidence>
<organism evidence="2 3">
    <name type="scientific">Chloracidobacterium sp. N</name>
    <dbReference type="NCBI Taxonomy" id="2821540"/>
    <lineage>
        <taxon>Bacteria</taxon>
        <taxon>Pseudomonadati</taxon>
        <taxon>Acidobacteriota</taxon>
        <taxon>Terriglobia</taxon>
        <taxon>Terriglobales</taxon>
        <taxon>Acidobacteriaceae</taxon>
        <taxon>Chloracidobacterium</taxon>
        <taxon>Chloracidobacterium aggregatum</taxon>
    </lineage>
</organism>
<dbReference type="PANTHER" id="PTHR44119">
    <property type="entry name" value="MAGNESIUM-CHELATASE SUBUNIT CHLH, CHLOROPLASTIC"/>
    <property type="match status" value="1"/>
</dbReference>
<dbReference type="EMBL" id="CP072643">
    <property type="protein sequence ID" value="QUV95542.1"/>
    <property type="molecule type" value="Genomic_DNA"/>
</dbReference>
<dbReference type="CDD" id="cd10150">
    <property type="entry name" value="CobN_like"/>
    <property type="match status" value="1"/>
</dbReference>